<reference evidence="3" key="1">
    <citation type="submission" date="2017-02" db="UniProtKB">
        <authorList>
            <consortium name="WormBaseParasite"/>
        </authorList>
    </citation>
    <scope>IDENTIFICATION</scope>
</reference>
<feature type="chain" id="PRO_5005656798" evidence="1">
    <location>
        <begin position="17"/>
        <end position="98"/>
    </location>
</feature>
<feature type="signal peptide" evidence="1">
    <location>
        <begin position="1"/>
        <end position="16"/>
    </location>
</feature>
<accession>A0A0M3HX97</accession>
<keyword evidence="2" id="KW-1185">Reference proteome</keyword>
<dbReference type="WBParaSite" id="ALUE_0000791001-mRNA-1">
    <property type="protein sequence ID" value="ALUE_0000791001-mRNA-1"/>
    <property type="gene ID" value="ALUE_0000791001"/>
</dbReference>
<proteinExistence type="predicted"/>
<evidence type="ECO:0000256" key="1">
    <source>
        <dbReference type="SAM" id="SignalP"/>
    </source>
</evidence>
<evidence type="ECO:0000313" key="2">
    <source>
        <dbReference type="Proteomes" id="UP000036681"/>
    </source>
</evidence>
<protein>
    <submittedName>
        <fullName evidence="3">Secreted protein</fullName>
    </submittedName>
</protein>
<keyword evidence="1" id="KW-0732">Signal</keyword>
<name>A0A0M3HX97_ASCLU</name>
<evidence type="ECO:0000313" key="3">
    <source>
        <dbReference type="WBParaSite" id="ALUE_0000791001-mRNA-1"/>
    </source>
</evidence>
<dbReference type="Proteomes" id="UP000036681">
    <property type="component" value="Unplaced"/>
</dbReference>
<dbReference type="AlphaFoldDB" id="A0A0M3HX97"/>
<sequence length="98" mass="10316">MNCAIIFIALIAFTAAQQSNPSLSAVLIPEPPFARCATCTSQASYFNGISFTMCNAAGFSTYTNCVRCCNSYGASQRQGSGAAGFLSQNGRCICCLRC</sequence>
<organism evidence="2 3">
    <name type="scientific">Ascaris lumbricoides</name>
    <name type="common">Giant roundworm</name>
    <dbReference type="NCBI Taxonomy" id="6252"/>
    <lineage>
        <taxon>Eukaryota</taxon>
        <taxon>Metazoa</taxon>
        <taxon>Ecdysozoa</taxon>
        <taxon>Nematoda</taxon>
        <taxon>Chromadorea</taxon>
        <taxon>Rhabditida</taxon>
        <taxon>Spirurina</taxon>
        <taxon>Ascaridomorpha</taxon>
        <taxon>Ascaridoidea</taxon>
        <taxon>Ascarididae</taxon>
        <taxon>Ascaris</taxon>
    </lineage>
</organism>